<dbReference type="Proteomes" id="UP000262583">
    <property type="component" value="Chromosome"/>
</dbReference>
<sequence>MSDPTQDKKNGATQPAPEQPDVEAIMAELRERVAERRRAQFYPEEPPALPPSAFVAMSPSLSSDPLDRLRAAAQLDLDGASHPAPEAPRLSLLTAIKKFFQYWRRKYSDPLFAPQTPLRAKIIAAAENLFIFRAWKKFHRYWTRKYTDPIFLNQSQFNTHVVGMIENLLARIEKLEAEVERLRAEQKPPTPPKEKSRSDDPPH</sequence>
<evidence type="ECO:0000313" key="2">
    <source>
        <dbReference type="EMBL" id="AXA36803.1"/>
    </source>
</evidence>
<feature type="region of interest" description="Disordered" evidence="1">
    <location>
        <begin position="180"/>
        <end position="203"/>
    </location>
</feature>
<dbReference type="AlphaFoldDB" id="A0A2Z4Y8N0"/>
<reference evidence="2 3" key="1">
    <citation type="submission" date="2018-05" db="EMBL/GenBank/DDBJ databases">
        <title>A metagenomic window into the 2 km-deep terrestrial subsurface aquifer revealed taxonomically and functionally diverse microbial community comprising novel uncultured bacterial lineages.</title>
        <authorList>
            <person name="Kadnikov V.V."/>
            <person name="Mardanov A.V."/>
            <person name="Beletsky A.V."/>
            <person name="Banks D."/>
            <person name="Pimenov N.V."/>
            <person name="Frank Y.A."/>
            <person name="Karnachuk O.V."/>
            <person name="Ravin N.V."/>
        </authorList>
    </citation>
    <scope>NUCLEOTIDE SEQUENCE [LARGE SCALE GENOMIC DNA]</scope>
    <source>
        <strain evidence="2">BY</strain>
    </source>
</reference>
<proteinExistence type="predicted"/>
<protein>
    <submittedName>
        <fullName evidence="2">Uncharacterized protein</fullName>
    </submittedName>
</protein>
<feature type="compositionally biased region" description="Basic and acidic residues" evidence="1">
    <location>
        <begin position="1"/>
        <end position="10"/>
    </location>
</feature>
<dbReference type="EMBL" id="CP030759">
    <property type="protein sequence ID" value="AXA36803.1"/>
    <property type="molecule type" value="Genomic_DNA"/>
</dbReference>
<evidence type="ECO:0000256" key="1">
    <source>
        <dbReference type="SAM" id="MobiDB-lite"/>
    </source>
</evidence>
<accession>A0A2Z4Y8N0</accession>
<organism evidence="2 3">
    <name type="scientific">Sumerlaea chitinivorans</name>
    <dbReference type="NCBI Taxonomy" id="2250252"/>
    <lineage>
        <taxon>Bacteria</taxon>
        <taxon>Candidatus Sumerlaeota</taxon>
        <taxon>Candidatus Sumerlaeia</taxon>
        <taxon>Candidatus Sumerlaeales</taxon>
        <taxon>Candidatus Sumerlaeaceae</taxon>
        <taxon>Candidatus Sumerlaea</taxon>
    </lineage>
</organism>
<name>A0A2Z4Y8N0_SUMC1</name>
<feature type="region of interest" description="Disordered" evidence="1">
    <location>
        <begin position="1"/>
        <end position="22"/>
    </location>
</feature>
<dbReference type="KEGG" id="schv:BRCON_2026"/>
<evidence type="ECO:0000313" key="3">
    <source>
        <dbReference type="Proteomes" id="UP000262583"/>
    </source>
</evidence>
<gene>
    <name evidence="2" type="ORF">BRCON_2026</name>
</gene>